<evidence type="ECO:0000256" key="1">
    <source>
        <dbReference type="ARBA" id="ARBA00022574"/>
    </source>
</evidence>
<dbReference type="STRING" id="1165094.RINTHH_10540"/>
<dbReference type="PROSITE" id="PS50294">
    <property type="entry name" value="WD_REPEATS_REGION"/>
    <property type="match status" value="7"/>
</dbReference>
<dbReference type="PANTHER" id="PTHR19879">
    <property type="entry name" value="TRANSCRIPTION INITIATION FACTOR TFIID"/>
    <property type="match status" value="1"/>
</dbReference>
<keyword evidence="6" id="KW-1185">Reference proteome</keyword>
<feature type="repeat" description="WD" evidence="3">
    <location>
        <begin position="648"/>
        <end position="684"/>
    </location>
</feature>
<feature type="repeat" description="WD" evidence="3">
    <location>
        <begin position="392"/>
        <end position="433"/>
    </location>
</feature>
<evidence type="ECO:0000256" key="2">
    <source>
        <dbReference type="ARBA" id="ARBA00022737"/>
    </source>
</evidence>
<evidence type="ECO:0000256" key="3">
    <source>
        <dbReference type="PROSITE-ProRule" id="PRU00221"/>
    </source>
</evidence>
<feature type="repeat" description="WD" evidence="3">
    <location>
        <begin position="441"/>
        <end position="475"/>
    </location>
</feature>
<protein>
    <submittedName>
        <fullName evidence="5">High-affnity carbon uptake protein Hat/HatR</fullName>
    </submittedName>
</protein>
<accession>M1WS37</accession>
<dbReference type="InterPro" id="IPR020472">
    <property type="entry name" value="WD40_PAC1"/>
</dbReference>
<feature type="repeat" description="WD" evidence="3">
    <location>
        <begin position="518"/>
        <end position="561"/>
    </location>
</feature>
<evidence type="ECO:0000313" key="5">
    <source>
        <dbReference type="EMBL" id="CCH67209.1"/>
    </source>
</evidence>
<dbReference type="Gene3D" id="2.130.10.10">
    <property type="entry name" value="YVTN repeat-like/Quinoprotein amine dehydrogenase"/>
    <property type="match status" value="2"/>
</dbReference>
<feature type="repeat" description="WD" evidence="3">
    <location>
        <begin position="564"/>
        <end position="605"/>
    </location>
</feature>
<dbReference type="Proteomes" id="UP000053051">
    <property type="component" value="Unassembled WGS sequence"/>
</dbReference>
<feature type="repeat" description="WD" evidence="3">
    <location>
        <begin position="476"/>
        <end position="517"/>
    </location>
</feature>
<sequence length="684" mass="76664">MSKLHWLEVSEYVSLYASALGTLAAATTQNVAYAATPLTIAIGLNFVNRERYKHLQEKRQQLSIYQLDMLIDPLRQRLDNFDGLTQNLSKAIQQSQQVVGDKSLVPLGIKQMNSNIENQIAVIQQHLARLDRFTQDLSINTQKQLDIFRQSLNTNKPNIEGQNLNVESFDQRFAQLDKQIQQLSISTQEQIQVLQQGAKNISLEAFNQRFAQLDTRMQKLSINTQNEIQTLQKGQKSLNLETINERLERFDMLIQQQEINTQKQIQELQQENKGADTSSKEEFSQINNHIQQEIEPLNQKILQLNTYIQQLSTSLQKQLNEFKAVIVKFQNQVPINTAAQSTIEPKMQSQTTTPIAKNQTQQASKIQAVTHPQSTTIPKPPVIQNTRNLQILQGHNNRVMSIAFSPNGKILASGSDDKTIKIWQLASLNQQPTTIMAPGKVKTVIFSPDGKILASGGDDKAIKLWDISTGKEVYTLQGHRGTIYSLAFSPDSKTLVSGSQDKTIKLWSLDSCRELNTLRGHVDEVLCVSFSPNGEIITSGSGSNDQTIKVWHLNQSKFLTLKEYSSSPASVNTVSFSPDGKIIASGSQNKNIKLWETQKGEEIYTLRGHTNDIFSIAFSPNGKTLASGSYDNTIKFWQVDTGREFNTFAENHGVVYCLAFSPDGKILASGNSNKTILLLPFEQN</sequence>
<dbReference type="PANTHER" id="PTHR19879:SF9">
    <property type="entry name" value="TRANSCRIPTION INITIATION FACTOR TFIID SUBUNIT 5"/>
    <property type="match status" value="1"/>
</dbReference>
<keyword evidence="4" id="KW-0175">Coiled coil</keyword>
<gene>
    <name evidence="5" type="ORF">RINTHH_10540</name>
</gene>
<dbReference type="SUPFAM" id="SSF50978">
    <property type="entry name" value="WD40 repeat-like"/>
    <property type="match status" value="1"/>
</dbReference>
<dbReference type="InterPro" id="IPR036322">
    <property type="entry name" value="WD40_repeat_dom_sf"/>
</dbReference>
<name>M1WS37_9NOST</name>
<evidence type="ECO:0000313" key="6">
    <source>
        <dbReference type="Proteomes" id="UP000053051"/>
    </source>
</evidence>
<organism evidence="5 6">
    <name type="scientific">Richelia intracellularis HH01</name>
    <dbReference type="NCBI Taxonomy" id="1165094"/>
    <lineage>
        <taxon>Bacteria</taxon>
        <taxon>Bacillati</taxon>
        <taxon>Cyanobacteriota</taxon>
        <taxon>Cyanophyceae</taxon>
        <taxon>Nostocales</taxon>
        <taxon>Nostocaceae</taxon>
        <taxon>Richelia</taxon>
    </lineage>
</organism>
<comment type="caution">
    <text evidence="5">The sequence shown here is derived from an EMBL/GenBank/DDBJ whole genome shotgun (WGS) entry which is preliminary data.</text>
</comment>
<proteinExistence type="predicted"/>
<dbReference type="InterPro" id="IPR001680">
    <property type="entry name" value="WD40_rpt"/>
</dbReference>
<dbReference type="PRINTS" id="PR00320">
    <property type="entry name" value="GPROTEINBRPT"/>
</dbReference>
<reference evidence="5 6" key="1">
    <citation type="submission" date="2012-05" db="EMBL/GenBank/DDBJ databases">
        <authorList>
            <person name="Hilton J."/>
        </authorList>
    </citation>
    <scope>NUCLEOTIDE SEQUENCE [LARGE SCALE GENOMIC DNA]</scope>
    <source>
        <strain evidence="5 6">HH01</strain>
    </source>
</reference>
<dbReference type="EMBL" id="CAIY01000038">
    <property type="protein sequence ID" value="CCH67209.1"/>
    <property type="molecule type" value="Genomic_DNA"/>
</dbReference>
<evidence type="ECO:0000256" key="4">
    <source>
        <dbReference type="SAM" id="Coils"/>
    </source>
</evidence>
<dbReference type="SMART" id="SM00320">
    <property type="entry name" value="WD40"/>
    <property type="match status" value="7"/>
</dbReference>
<feature type="repeat" description="WD" evidence="3">
    <location>
        <begin position="606"/>
        <end position="647"/>
    </location>
</feature>
<reference evidence="6" key="2">
    <citation type="submission" date="2016-01" db="EMBL/GenBank/DDBJ databases">
        <title>Diatom-associated endosymboitic cyanobacterium lacks core nitrogen metabolism enzymes.</title>
        <authorList>
            <person name="Hilton J.A."/>
            <person name="Foster R.A."/>
            <person name="Tripp H.J."/>
            <person name="Carter B.J."/>
            <person name="Zehr J.P."/>
            <person name="Villareal T.A."/>
        </authorList>
    </citation>
    <scope>NUCLEOTIDE SEQUENCE [LARGE SCALE GENOMIC DNA]</scope>
    <source>
        <strain evidence="6">HH01</strain>
    </source>
</reference>
<dbReference type="InterPro" id="IPR019775">
    <property type="entry name" value="WD40_repeat_CS"/>
</dbReference>
<feature type="coiled-coil region" evidence="4">
    <location>
        <begin position="203"/>
        <end position="260"/>
    </location>
</feature>
<dbReference type="InterPro" id="IPR015943">
    <property type="entry name" value="WD40/YVTN_repeat-like_dom_sf"/>
</dbReference>
<keyword evidence="2" id="KW-0677">Repeat</keyword>
<dbReference type="AlphaFoldDB" id="M1WS37"/>
<dbReference type="PROSITE" id="PS50082">
    <property type="entry name" value="WD_REPEATS_2"/>
    <property type="match status" value="7"/>
</dbReference>
<dbReference type="OrthoDB" id="494465at2"/>
<dbReference type="PROSITE" id="PS00678">
    <property type="entry name" value="WD_REPEATS_1"/>
    <property type="match status" value="2"/>
</dbReference>
<dbReference type="Pfam" id="PF00400">
    <property type="entry name" value="WD40"/>
    <property type="match status" value="7"/>
</dbReference>
<dbReference type="CDD" id="cd00200">
    <property type="entry name" value="WD40"/>
    <property type="match status" value="1"/>
</dbReference>
<keyword evidence="1 3" id="KW-0853">WD repeat</keyword>
<dbReference type="RefSeq" id="WP_008233487.1">
    <property type="nucleotide sequence ID" value="NZ_CAIY01000038.1"/>
</dbReference>